<dbReference type="Proteomes" id="UP000238049">
    <property type="component" value="Unassembled WGS sequence"/>
</dbReference>
<proteinExistence type="predicted"/>
<dbReference type="EMBL" id="MDSL01000002">
    <property type="protein sequence ID" value="PPU04530.1"/>
    <property type="molecule type" value="Genomic_DNA"/>
</dbReference>
<evidence type="ECO:0000313" key="3">
    <source>
        <dbReference type="Proteomes" id="UP000238049"/>
    </source>
</evidence>
<evidence type="ECO:0000256" key="1">
    <source>
        <dbReference type="SAM" id="MobiDB-lite"/>
    </source>
</evidence>
<dbReference type="AlphaFoldDB" id="A0A2S7A7L1"/>
<protein>
    <submittedName>
        <fullName evidence="2">Uncharacterized protein</fullName>
    </submittedName>
</protein>
<name>A0A2S7A7L1_9XANT</name>
<feature type="region of interest" description="Disordered" evidence="1">
    <location>
        <begin position="1"/>
        <end position="38"/>
    </location>
</feature>
<organism evidence="2 3">
    <name type="scientific">Xanthomonas arboricola pv. guizotiae</name>
    <dbReference type="NCBI Taxonomy" id="487867"/>
    <lineage>
        <taxon>Bacteria</taxon>
        <taxon>Pseudomonadati</taxon>
        <taxon>Pseudomonadota</taxon>
        <taxon>Gammaproteobacteria</taxon>
        <taxon>Lysobacterales</taxon>
        <taxon>Lysobacteraceae</taxon>
        <taxon>Xanthomonas</taxon>
    </lineage>
</organism>
<comment type="caution">
    <text evidence="2">The sequence shown here is derived from an EMBL/GenBank/DDBJ whole genome shotgun (WGS) entry which is preliminary data.</text>
</comment>
<accession>A0A2S7A7L1</accession>
<evidence type="ECO:0000313" key="2">
    <source>
        <dbReference type="EMBL" id="PPU04530.1"/>
    </source>
</evidence>
<reference evidence="2 3" key="1">
    <citation type="submission" date="2016-08" db="EMBL/GenBank/DDBJ databases">
        <title>Evolution of the type three secretion system and type three effector repertoires in Xanthomonas.</title>
        <authorList>
            <person name="Merda D."/>
            <person name="Briand M."/>
            <person name="Bosis E."/>
            <person name="Rousseau C."/>
            <person name="Portier P."/>
            <person name="Jacques M.-A."/>
            <person name="Fischer-Le Saux M."/>
        </authorList>
    </citation>
    <scope>NUCLEOTIDE SEQUENCE [LARGE SCALE GENOMIC DNA]</scope>
    <source>
        <strain evidence="2 3">CFBP 7409</strain>
    </source>
</reference>
<gene>
    <name evidence="2" type="ORF">XarbCFBP7409_01560</name>
</gene>
<sequence>MQRVPRWWAGKDPAAKPQISRSTTDLPALDNSLETKDTPATGLRSARLRAVEYPGQTLIGWRILQRAGRS</sequence>